<organism evidence="2 3">
    <name type="scientific">Microbacterium phage Shocker</name>
    <dbReference type="NCBI Taxonomy" id="2805839"/>
    <lineage>
        <taxon>Viruses</taxon>
        <taxon>Duplodnaviria</taxon>
        <taxon>Heunggongvirae</taxon>
        <taxon>Uroviricota</taxon>
        <taxon>Caudoviricetes</taxon>
        <taxon>Shockervirus</taxon>
        <taxon>Shockervirus shocker</taxon>
    </lineage>
</organism>
<dbReference type="RefSeq" id="YP_010755433.1">
    <property type="nucleotide sequence ID" value="NC_073470.1"/>
</dbReference>
<keyword evidence="3" id="KW-1185">Reference proteome</keyword>
<reference evidence="2" key="1">
    <citation type="submission" date="2021-01" db="EMBL/GenBank/DDBJ databases">
        <authorList>
            <person name="Weegman M.K."/>
            <person name="Spring A.S."/>
            <person name="Bonilla J.A."/>
            <person name="Klyczek K."/>
            <person name="Garlena R.A."/>
            <person name="Russell D.A."/>
            <person name="Pope W.H."/>
            <person name="Jacobs-Sera D."/>
            <person name="Hatfull G.F."/>
        </authorList>
    </citation>
    <scope>NUCLEOTIDE SEQUENCE</scope>
</reference>
<sequence length="403" mass="43640">MGSTLASIDATLKEVYEGEVRRQLPDEIVALKRVTRTSDGVSNETNGKYVTFPVHVRRNGGLGSRNEAEALPTPGQQGYAAARLALKSDYLGISLTGHAIDMSDSNQKAFAKSLDEEMDRARIDFKKDLNRQIYGNGSGAITTVRANGTGVNVIPVVDARLFWVGSHVIDIVTAPSTVAVTARTVTARDMTPGANTITVSGAAVNVTAGQLITITGSVNREITGLGAIVNNTGVLYNINPATEPEWTSEVDSNGGTPRALSEALMIRLVDRIRGRGGKTTVVLTDDGSFRAYWALLSQLRGFTNTTKFDGGYTGLSFHVGDQEIPVVSDYDAPLGTMHFLNEDELTFYRDEDIHWLDRDGSILKQKTDAAGRYDIWEAHMVERHELGTGRRNTHGKLTDIIAG</sequence>
<gene>
    <name evidence="2" type="primary">23</name>
    <name evidence="2" type="ORF">SEA_SHOCKER_23</name>
</gene>
<dbReference type="InterPro" id="IPR049718">
    <property type="entry name" value="AKO59007-like"/>
</dbReference>
<feature type="domain" description="Rhodanese" evidence="1">
    <location>
        <begin position="279"/>
        <end position="324"/>
    </location>
</feature>
<proteinExistence type="predicted"/>
<dbReference type="NCBIfam" id="NF033394">
    <property type="entry name" value="capsid_maj_Podo"/>
    <property type="match status" value="1"/>
</dbReference>
<evidence type="ECO:0000313" key="3">
    <source>
        <dbReference type="Proteomes" id="UP000654052"/>
    </source>
</evidence>
<dbReference type="PROSITE" id="PS50206">
    <property type="entry name" value="RHODANESE_3"/>
    <property type="match status" value="1"/>
</dbReference>
<dbReference type="InterPro" id="IPR001763">
    <property type="entry name" value="Rhodanese-like_dom"/>
</dbReference>
<protein>
    <submittedName>
        <fullName evidence="2">Major capsid protein</fullName>
    </submittedName>
</protein>
<accession>A0A890UWK0</accession>
<name>A0A890UWK0_9CAUD</name>
<evidence type="ECO:0000313" key="2">
    <source>
        <dbReference type="EMBL" id="QRI45077.1"/>
    </source>
</evidence>
<dbReference type="GeneID" id="80020087"/>
<dbReference type="KEGG" id="vg:80020087"/>
<dbReference type="Proteomes" id="UP000654052">
    <property type="component" value="Segment"/>
</dbReference>
<evidence type="ECO:0000259" key="1">
    <source>
        <dbReference type="PROSITE" id="PS50206"/>
    </source>
</evidence>
<dbReference type="EMBL" id="MW507126">
    <property type="protein sequence ID" value="QRI45077.1"/>
    <property type="molecule type" value="Genomic_DNA"/>
</dbReference>